<name>A0A2N8ZIL8_9VIBR</name>
<evidence type="ECO:0000313" key="4">
    <source>
        <dbReference type="Proteomes" id="UP000235828"/>
    </source>
</evidence>
<dbReference type="InterPro" id="IPR029045">
    <property type="entry name" value="ClpP/crotonase-like_dom_sf"/>
</dbReference>
<dbReference type="PANTHER" id="PTHR42964">
    <property type="entry name" value="ENOYL-COA HYDRATASE"/>
    <property type="match status" value="1"/>
</dbReference>
<dbReference type="Gene3D" id="3.90.226.10">
    <property type="entry name" value="2-enoyl-CoA Hydratase, Chain A, domain 1"/>
    <property type="match status" value="1"/>
</dbReference>
<dbReference type="KEGG" id="vta:B0105"/>
<evidence type="ECO:0000256" key="1">
    <source>
        <dbReference type="ARBA" id="ARBA00005254"/>
    </source>
</evidence>
<evidence type="ECO:0000256" key="2">
    <source>
        <dbReference type="SAM" id="MobiDB-lite"/>
    </source>
</evidence>
<feature type="region of interest" description="Disordered" evidence="2">
    <location>
        <begin position="257"/>
        <end position="277"/>
    </location>
</feature>
<dbReference type="GO" id="GO:0008300">
    <property type="term" value="P:isoprenoid catabolic process"/>
    <property type="evidence" value="ECO:0007669"/>
    <property type="project" value="TreeGrafter"/>
</dbReference>
<dbReference type="Pfam" id="PF00378">
    <property type="entry name" value="ECH_1"/>
    <property type="match status" value="1"/>
</dbReference>
<proteinExistence type="inferred from homology"/>
<keyword evidence="3" id="KW-0456">Lyase</keyword>
<dbReference type="PANTHER" id="PTHR42964:SF1">
    <property type="entry name" value="POLYKETIDE BIOSYNTHESIS ENOYL-COA HYDRATASE PKSH-RELATED"/>
    <property type="match status" value="1"/>
</dbReference>
<dbReference type="SUPFAM" id="SSF52096">
    <property type="entry name" value="ClpP/crotonase"/>
    <property type="match status" value="1"/>
</dbReference>
<reference evidence="3 4" key="1">
    <citation type="submission" date="2017-10" db="EMBL/GenBank/DDBJ databases">
        <authorList>
            <person name="Banno H."/>
            <person name="Chua N.-H."/>
        </authorList>
    </citation>
    <scope>NUCLEOTIDE SEQUENCE [LARGE SCALE GENOMIC DNA]</scope>
    <source>
        <strain evidence="3">Vibrio tapetis CECT4600</strain>
    </source>
</reference>
<organism evidence="3 4">
    <name type="scientific">Vibrio tapetis subsp. tapetis</name>
    <dbReference type="NCBI Taxonomy" id="1671868"/>
    <lineage>
        <taxon>Bacteria</taxon>
        <taxon>Pseudomonadati</taxon>
        <taxon>Pseudomonadota</taxon>
        <taxon>Gammaproteobacteria</taxon>
        <taxon>Vibrionales</taxon>
        <taxon>Vibrionaceae</taxon>
        <taxon>Vibrio</taxon>
    </lineage>
</organism>
<keyword evidence="4" id="KW-1185">Reference proteome</keyword>
<dbReference type="AlphaFoldDB" id="A0A2N8ZIL8"/>
<dbReference type="Gene3D" id="1.10.12.10">
    <property type="entry name" value="Lyase 2-enoyl-coa Hydratase, Chain A, domain 2"/>
    <property type="match status" value="1"/>
</dbReference>
<dbReference type="EMBL" id="LT960612">
    <property type="protein sequence ID" value="SON51716.1"/>
    <property type="molecule type" value="Genomic_DNA"/>
</dbReference>
<gene>
    <name evidence="3" type="ORF">VTAP4600_B0105</name>
</gene>
<accession>A0A2N8ZIL8</accession>
<evidence type="ECO:0000313" key="3">
    <source>
        <dbReference type="EMBL" id="SON51716.1"/>
    </source>
</evidence>
<dbReference type="InterPro" id="IPR014748">
    <property type="entry name" value="Enoyl-CoA_hydra_C"/>
</dbReference>
<dbReference type="GO" id="GO:0004490">
    <property type="term" value="F:methylglutaconyl-CoA hydratase activity"/>
    <property type="evidence" value="ECO:0007669"/>
    <property type="project" value="UniProtKB-EC"/>
</dbReference>
<dbReference type="Proteomes" id="UP000235828">
    <property type="component" value="Chromosome B"/>
</dbReference>
<sequence>MINEAEQVNHRAEDVLCQIDSKGVASLTLNRPNKFNAFDDVIIHQLLEHLQALAANPAVRCLILQANGKHFSAGADLSWMQSMANKSKDENQQDAHNLALLLHSLDTFPHPTLAVIQGSAFGGALGLICCCDMAIACQSARFCLSEVKLGLIPATIGPYVNRTIGTRQARRYMLTAETISANRALKLGIIHRQVEAHGLTRQPSTPISQFIDAILAHSPNALTQTKQLCARCYAHPIDDELVSHTSQLIADARASKQGKEGLSAFFDKRPPKWSSDE</sequence>
<feature type="compositionally biased region" description="Basic and acidic residues" evidence="2">
    <location>
        <begin position="266"/>
        <end position="277"/>
    </location>
</feature>
<comment type="similarity">
    <text evidence="1">Belongs to the enoyl-CoA hydratase/isomerase family.</text>
</comment>
<dbReference type="RefSeq" id="WP_102524114.1">
    <property type="nucleotide sequence ID" value="NZ_LT960612.1"/>
</dbReference>
<dbReference type="InterPro" id="IPR001753">
    <property type="entry name" value="Enoyl-CoA_hydra/iso"/>
</dbReference>
<protein>
    <submittedName>
        <fullName evidence="3">Methylglutaconyl-CoA hydratase</fullName>
        <ecNumber evidence="3">4.2.1.18</ecNumber>
    </submittedName>
</protein>
<dbReference type="OrthoDB" id="9807606at2"/>
<dbReference type="InterPro" id="IPR051683">
    <property type="entry name" value="Enoyl-CoA_Hydratase/Isomerase"/>
</dbReference>
<dbReference type="EC" id="4.2.1.18" evidence="3"/>
<dbReference type="CDD" id="cd06558">
    <property type="entry name" value="crotonase-like"/>
    <property type="match status" value="1"/>
</dbReference>